<evidence type="ECO:0000313" key="4">
    <source>
        <dbReference type="EMBL" id="QIM17838.1"/>
    </source>
</evidence>
<evidence type="ECO:0000256" key="2">
    <source>
        <dbReference type="RuleBase" id="RU003750"/>
    </source>
</evidence>
<dbReference type="Pfam" id="PF01066">
    <property type="entry name" value="CDP-OH_P_transf"/>
    <property type="match status" value="1"/>
</dbReference>
<feature type="transmembrane region" description="Helical" evidence="3">
    <location>
        <begin position="169"/>
        <end position="189"/>
    </location>
</feature>
<dbReference type="PROSITE" id="PS00379">
    <property type="entry name" value="CDP_ALCOHOL_P_TRANSF"/>
    <property type="match status" value="1"/>
</dbReference>
<feature type="transmembrane region" description="Helical" evidence="3">
    <location>
        <begin position="145"/>
        <end position="163"/>
    </location>
</feature>
<evidence type="ECO:0000313" key="5">
    <source>
        <dbReference type="Proteomes" id="UP000503441"/>
    </source>
</evidence>
<proteinExistence type="inferred from homology"/>
<name>A0ABX6JUC6_9MICO</name>
<dbReference type="InterPro" id="IPR048254">
    <property type="entry name" value="CDP_ALCOHOL_P_TRANSF_CS"/>
</dbReference>
<comment type="similarity">
    <text evidence="2">Belongs to the CDP-alcohol phosphatidyltransferase class-I family.</text>
</comment>
<accession>A0ABX6JUC6</accession>
<feature type="transmembrane region" description="Helical" evidence="3">
    <location>
        <begin position="114"/>
        <end position="133"/>
    </location>
</feature>
<keyword evidence="3" id="KW-0472">Membrane</keyword>
<evidence type="ECO:0000256" key="3">
    <source>
        <dbReference type="SAM" id="Phobius"/>
    </source>
</evidence>
<reference evidence="4 5" key="1">
    <citation type="submission" date="2020-03" db="EMBL/GenBank/DDBJ databases">
        <title>Leucobacter sp. nov., isolated from beetles.</title>
        <authorList>
            <person name="Hyun D.-W."/>
            <person name="Bae J.-W."/>
        </authorList>
    </citation>
    <scope>NUCLEOTIDE SEQUENCE [LARGE SCALE GENOMIC DNA]</scope>
    <source>
        <strain evidence="4 5">HDW9A</strain>
    </source>
</reference>
<dbReference type="InterPro" id="IPR043130">
    <property type="entry name" value="CDP-OH_PTrfase_TM_dom"/>
</dbReference>
<feature type="transmembrane region" description="Helical" evidence="3">
    <location>
        <begin position="21"/>
        <end position="44"/>
    </location>
</feature>
<keyword evidence="1 2" id="KW-0808">Transferase</keyword>
<dbReference type="EMBL" id="CP049933">
    <property type="protein sequence ID" value="QIM17838.1"/>
    <property type="molecule type" value="Genomic_DNA"/>
</dbReference>
<dbReference type="RefSeq" id="WP_166328776.1">
    <property type="nucleotide sequence ID" value="NZ_CP049933.1"/>
</dbReference>
<dbReference type="InterPro" id="IPR000462">
    <property type="entry name" value="CDP-OH_P_trans"/>
</dbReference>
<gene>
    <name evidence="4" type="ORF">G7066_02460</name>
</gene>
<sequence length="219" mass="23596">MKRPENTAERREAPATTGIQYWIQAIGPAGAVSLLSLLVAWTAIGLAVVGSLRASVLCALGAFLLDMLDGFVARRLGVSSEFGRQLDSFIDVINYSVYAAVLSSFYIAPGILGWSVGFVIVATGILRLIRFNIEGFTDDEPIKYYRGIVVCHLSLAAIVFLLFDQIFQGALWVAILGSVVLIVLSILQLTLIKIRKTGRQALWAALVVPLAAGAILFLA</sequence>
<keyword evidence="3" id="KW-1133">Transmembrane helix</keyword>
<evidence type="ECO:0000256" key="1">
    <source>
        <dbReference type="ARBA" id="ARBA00022679"/>
    </source>
</evidence>
<organism evidence="4 5">
    <name type="scientific">Leucobacter coleopterorum</name>
    <dbReference type="NCBI Taxonomy" id="2714933"/>
    <lineage>
        <taxon>Bacteria</taxon>
        <taxon>Bacillati</taxon>
        <taxon>Actinomycetota</taxon>
        <taxon>Actinomycetes</taxon>
        <taxon>Micrococcales</taxon>
        <taxon>Microbacteriaceae</taxon>
        <taxon>Leucobacter</taxon>
    </lineage>
</organism>
<keyword evidence="3" id="KW-0812">Transmembrane</keyword>
<keyword evidence="5" id="KW-1185">Reference proteome</keyword>
<dbReference type="Proteomes" id="UP000503441">
    <property type="component" value="Chromosome"/>
</dbReference>
<dbReference type="Gene3D" id="1.20.120.1760">
    <property type="match status" value="1"/>
</dbReference>
<protein>
    <submittedName>
        <fullName evidence="4">Phosphatidylserine synthase</fullName>
    </submittedName>
</protein>
<feature type="transmembrane region" description="Helical" evidence="3">
    <location>
        <begin position="201"/>
        <end position="218"/>
    </location>
</feature>